<evidence type="ECO:0000313" key="3">
    <source>
        <dbReference type="Proteomes" id="UP001193680"/>
    </source>
</evidence>
<reference evidence="2 3" key="1">
    <citation type="submission" date="2020-11" db="EMBL/GenBank/DDBJ databases">
        <title>Sulfur oxidizing isolate from Hospital Hole Sinkhole.</title>
        <authorList>
            <person name="Scott K.M."/>
        </authorList>
    </citation>
    <scope>NUCLEOTIDE SEQUENCE [LARGE SCALE GENOMIC DNA]</scope>
    <source>
        <strain evidence="2 3">HH1</strain>
    </source>
</reference>
<dbReference type="InterPro" id="IPR049874">
    <property type="entry name" value="ROK_cs"/>
</dbReference>
<keyword evidence="1" id="KW-0119">Carbohydrate metabolism</keyword>
<dbReference type="Gene3D" id="3.30.420.40">
    <property type="match status" value="2"/>
</dbReference>
<evidence type="ECO:0000256" key="1">
    <source>
        <dbReference type="ARBA" id="ARBA00023277"/>
    </source>
</evidence>
<protein>
    <submittedName>
        <fullName evidence="2">ROK family protein</fullName>
    </submittedName>
</protein>
<evidence type="ECO:0000313" key="2">
    <source>
        <dbReference type="EMBL" id="MBF6057902.1"/>
    </source>
</evidence>
<proteinExistence type="predicted"/>
<dbReference type="PROSITE" id="PS01125">
    <property type="entry name" value="ROK"/>
    <property type="match status" value="1"/>
</dbReference>
<organism evidence="2 3">
    <name type="scientific">Thiomicrorhabdus heinhorstiae</name>
    <dbReference type="NCBI Taxonomy" id="2748010"/>
    <lineage>
        <taxon>Bacteria</taxon>
        <taxon>Pseudomonadati</taxon>
        <taxon>Pseudomonadota</taxon>
        <taxon>Gammaproteobacteria</taxon>
        <taxon>Thiotrichales</taxon>
        <taxon>Piscirickettsiaceae</taxon>
        <taxon>Thiomicrorhabdus</taxon>
    </lineage>
</organism>
<dbReference type="Pfam" id="PF00480">
    <property type="entry name" value="ROK"/>
    <property type="match status" value="1"/>
</dbReference>
<dbReference type="EMBL" id="JACBGI020000008">
    <property type="protein sequence ID" value="MBF6057902.1"/>
    <property type="molecule type" value="Genomic_DNA"/>
</dbReference>
<dbReference type="InterPro" id="IPR000600">
    <property type="entry name" value="ROK"/>
</dbReference>
<name>A0ABS0C0N9_9GAMM</name>
<dbReference type="InterPro" id="IPR043129">
    <property type="entry name" value="ATPase_NBD"/>
</dbReference>
<dbReference type="PANTHER" id="PTHR18964:SF174">
    <property type="entry name" value="D-ALLOSE KINASE-RELATED"/>
    <property type="match status" value="1"/>
</dbReference>
<dbReference type="CDD" id="cd24066">
    <property type="entry name" value="ASKHA_NBD_ROK_EcFRK-like"/>
    <property type="match status" value="1"/>
</dbReference>
<accession>A0ABS0C0N9</accession>
<dbReference type="Proteomes" id="UP001193680">
    <property type="component" value="Unassembled WGS sequence"/>
</dbReference>
<dbReference type="PANTHER" id="PTHR18964">
    <property type="entry name" value="ROK (REPRESSOR, ORF, KINASE) FAMILY"/>
    <property type="match status" value="1"/>
</dbReference>
<keyword evidence="3" id="KW-1185">Reference proteome</keyword>
<comment type="caution">
    <text evidence="2">The sequence shown here is derived from an EMBL/GenBank/DDBJ whole genome shotgun (WGS) entry which is preliminary data.</text>
</comment>
<dbReference type="SUPFAM" id="SSF53067">
    <property type="entry name" value="Actin-like ATPase domain"/>
    <property type="match status" value="1"/>
</dbReference>
<sequence>MGIDLGGTKIEIIALDASGEQIYRRRVDTPKGDYPATVDAIVSLINQCEEALNGRGTIGVGIPGAVSRKTGLIKNANSTWLIGEDLQGDLTTALQRPVALQNDANCFVLSEAVDGSAAGAQCVFGVIIGTGCGGGIVFGGQVISGVNAIGGEWGHNPLPWSCEETQLDCYCGLIGCNETFLSGSGLERHYQQRSGKNLTAKQIEAAALQGDETAEKLLDDYVIWLAKGLAAVINVVDPDVIVLGGGMSNFSRLYAEVPTIWHQWVFSDQVDTRLVAPKFGDSSGVRGAAWLGKSAL</sequence>
<gene>
    <name evidence="2" type="ORF">H8792_006060</name>
</gene>